<accession>A0A974ZRD8</accession>
<keyword evidence="3" id="KW-1185">Reference proteome</keyword>
<evidence type="ECO:0000313" key="2">
    <source>
        <dbReference type="EMBL" id="QSE87381.1"/>
    </source>
</evidence>
<geneLocation type="plasmid" evidence="2 3">
    <name>unnamed5</name>
</geneLocation>
<keyword evidence="2" id="KW-0614">Plasmid</keyword>
<feature type="region of interest" description="Disordered" evidence="1">
    <location>
        <begin position="32"/>
        <end position="55"/>
    </location>
</feature>
<evidence type="ECO:0000313" key="3">
    <source>
        <dbReference type="Proteomes" id="UP000662986"/>
    </source>
</evidence>
<sequence length="55" mass="5778">MLDRIFTTLLTLAGVAADGRYISLVDNDIAGTADLDETPTGRLAQAGPQSTLSDR</sequence>
<gene>
    <name evidence="2" type="ORF">JWS13_01660</name>
</gene>
<name>A0A974ZRD8_9NOCA</name>
<dbReference type="RefSeq" id="WP_157792686.1">
    <property type="nucleotide sequence ID" value="NZ_CP070614.1"/>
</dbReference>
<dbReference type="Proteomes" id="UP000662986">
    <property type="component" value="Plasmid unnamed5"/>
</dbReference>
<dbReference type="EMBL" id="CP070614">
    <property type="protein sequence ID" value="QSE87381.1"/>
    <property type="molecule type" value="Genomic_DNA"/>
</dbReference>
<proteinExistence type="predicted"/>
<reference evidence="2 3" key="1">
    <citation type="journal article" date="2021" name="Microbiol. Resour. Announc.">
        <title>Complete Genome Sequences of Two Rhodococcus sp. Strains with Large and Linear Chromosomes, Isolated from Apple Rhizosphere.</title>
        <authorList>
            <person name="Benning S."/>
            <person name="Brugnone N."/>
            <person name="Siani R."/>
            <person name="Kublik S."/>
            <person name="Schloter M."/>
            <person name="Rad V."/>
        </authorList>
    </citation>
    <scope>NUCLEOTIDE SEQUENCE [LARGE SCALE GENOMIC DNA]</scope>
    <source>
        <strain evidence="2 3">R79</strain>
    </source>
</reference>
<protein>
    <submittedName>
        <fullName evidence="2">Uncharacterized protein</fullName>
    </submittedName>
</protein>
<reference evidence="2 3" key="2">
    <citation type="journal article" date="2022" name="Arch. Microbiol.">
        <title>Rhodococcus pseudokoreensis sp. nov. isolated from the rhizosphere of young M26 apple rootstocks.</title>
        <authorList>
            <person name="Kampfer P."/>
            <person name="Glaeser S.P."/>
            <person name="Blom J."/>
            <person name="Wolf J."/>
            <person name="Benning S."/>
            <person name="Schloter M."/>
            <person name="Neumann-Schaal M."/>
        </authorList>
    </citation>
    <scope>NUCLEOTIDE SEQUENCE [LARGE SCALE GENOMIC DNA]</scope>
    <source>
        <strain evidence="2 3">R79</strain>
    </source>
</reference>
<organism evidence="2 3">
    <name type="scientific">Rhodococcus pseudokoreensis</name>
    <dbReference type="NCBI Taxonomy" id="2811421"/>
    <lineage>
        <taxon>Bacteria</taxon>
        <taxon>Bacillati</taxon>
        <taxon>Actinomycetota</taxon>
        <taxon>Actinomycetes</taxon>
        <taxon>Mycobacteriales</taxon>
        <taxon>Nocardiaceae</taxon>
        <taxon>Rhodococcus</taxon>
    </lineage>
</organism>
<evidence type="ECO:0000256" key="1">
    <source>
        <dbReference type="SAM" id="MobiDB-lite"/>
    </source>
</evidence>